<keyword evidence="1" id="KW-0723">Serine/threonine-protein kinase</keyword>
<organism evidence="1 2">
    <name type="scientific">Inconstantimicrobium mannanitabidum</name>
    <dbReference type="NCBI Taxonomy" id="1604901"/>
    <lineage>
        <taxon>Bacteria</taxon>
        <taxon>Bacillati</taxon>
        <taxon>Bacillota</taxon>
        <taxon>Clostridia</taxon>
        <taxon>Eubacteriales</taxon>
        <taxon>Clostridiaceae</taxon>
        <taxon>Inconstantimicrobium</taxon>
    </lineage>
</organism>
<keyword evidence="1" id="KW-0418">Kinase</keyword>
<dbReference type="Proteomes" id="UP001058074">
    <property type="component" value="Unassembled WGS sequence"/>
</dbReference>
<comment type="caution">
    <text evidence="1">The sequence shown here is derived from an EMBL/GenBank/DDBJ whole genome shotgun (WGS) entry which is preliminary data.</text>
</comment>
<keyword evidence="2" id="KW-1185">Reference proteome</keyword>
<accession>A0ACB5RE33</accession>
<name>A0ACB5RE33_9CLOT</name>
<sequence>MNLVGSLFEDKYQIIDILGKGGMSTVYLAKDIRIQKLWAIKQVRKDENNSTVDLMAETNLLKRLDHAALPRIVDIVEKDDYIYVVLDFIEGISLDKKLMEIGVADEVTVLSWAKQICEVLSYLHSQKPNPIIYRDMKPANLMLTPQDKIKLIDFGIAREYKEDVSQDTAYIGTKGYAAPEQYGRHQTDARTDIYSLGVTLYHLATGKSPNDPPFEIKPARQVNPNLSEGFEVIIAKCTQQDPNLRYQSVEDLIFDLENIHRLNSAYKQEARKKLMKLATAILAFILSASLTAIGVKGSNNVNQENYIAAIQDANESSNNKEAAKEKYLKAIQMNPDDPEAKAYKEAIKLFDNKNDYDGCIDFLLSVQAYVAKNERAQYYFGEVYFENADYCNANVYFSKVKKPDKNLDLKEAQLFKYYKPIAEALGGKVRNNDVITQAVSTLENYVETVSDPELKANGYSIIADIYSNNPDIFKNDSIDKTVSVLNKAYELTKDKNNSRLLEKLGNAYYGKATSVITDPVKYKENMNKSATYYESAIKVGGSITNTYYKLGTIYKNSGRFKDSEDIFNKEETKFNDYRADVGLGLLYVEIQEGNNLTASQPNEDNYKKVADYYQKALQKNPNKNDSDFIQLKRKYDDYKNQGLIR</sequence>
<keyword evidence="1" id="KW-0808">Transferase</keyword>
<dbReference type="EMBL" id="BROD01000001">
    <property type="protein sequence ID" value="GKX67437.1"/>
    <property type="molecule type" value="Genomic_DNA"/>
</dbReference>
<reference evidence="1" key="1">
    <citation type="journal article" date="2025" name="Int. J. Syst. Evol. Microbiol.">
        <title>Inconstantimicrobium mannanitabidum sp. nov., a novel member of the family Clostridiaceae isolated from anoxic soil under the treatment of reductive soil disinfestation.</title>
        <authorList>
            <person name="Ueki A."/>
            <person name="Tonouchi A."/>
            <person name="Honma S."/>
            <person name="Kaku N."/>
            <person name="Ueki K."/>
        </authorList>
    </citation>
    <scope>NUCLEOTIDE SEQUENCE</scope>
    <source>
        <strain evidence="1">TW13</strain>
    </source>
</reference>
<protein>
    <submittedName>
        <fullName evidence="1">Serine/threonine protein kinase</fullName>
    </submittedName>
</protein>
<proteinExistence type="predicted"/>
<gene>
    <name evidence="1" type="ORF">rsdtw13_26950</name>
</gene>
<evidence type="ECO:0000313" key="2">
    <source>
        <dbReference type="Proteomes" id="UP001058074"/>
    </source>
</evidence>
<evidence type="ECO:0000313" key="1">
    <source>
        <dbReference type="EMBL" id="GKX67437.1"/>
    </source>
</evidence>